<dbReference type="EMBL" id="JACGXA010000001">
    <property type="protein sequence ID" value="MBA8802911.1"/>
    <property type="molecule type" value="Genomic_DNA"/>
</dbReference>
<comment type="caution">
    <text evidence="2">The sequence shown here is derived from an EMBL/GenBank/DDBJ whole genome shotgun (WGS) entry which is preliminary data.</text>
</comment>
<keyword evidence="1" id="KW-0472">Membrane</keyword>
<sequence length="220" mass="23888">MTDLRTERPKTQRPRRLAWAAGVVAVAAVVAVVWALGPGSDSSGTAQSPSAGPLTAERAAADYVDAYASFDRTRLRSLLADDASGFWLALRDYNRADEAIEFRILPGACSVAGEEVDGTLVSCGFDVHALGSEQLGRGPYTDNQFLVLVRDGKVVESEMDVAYDSNGFAGQMWEPFVAWVTKHYPKDLPRMLDGGDARPDATSIRLWHRHIAEYVAARSA</sequence>
<keyword evidence="1" id="KW-1133">Transmembrane helix</keyword>
<proteinExistence type="predicted"/>
<dbReference type="AlphaFoldDB" id="A0A7W3IYB1"/>
<gene>
    <name evidence="2" type="ORF">FB382_001202</name>
</gene>
<evidence type="ECO:0000313" key="3">
    <source>
        <dbReference type="Proteomes" id="UP000580910"/>
    </source>
</evidence>
<dbReference type="RefSeq" id="WP_182537613.1">
    <property type="nucleotide sequence ID" value="NZ_JACGXA010000001.1"/>
</dbReference>
<name>A0A7W3IYB1_9ACTN</name>
<reference evidence="2 3" key="1">
    <citation type="submission" date="2020-07" db="EMBL/GenBank/DDBJ databases">
        <title>Sequencing the genomes of 1000 actinobacteria strains.</title>
        <authorList>
            <person name="Klenk H.-P."/>
        </authorList>
    </citation>
    <scope>NUCLEOTIDE SEQUENCE [LARGE SCALE GENOMIC DNA]</scope>
    <source>
        <strain evidence="2 3">DSM 21349</strain>
    </source>
</reference>
<evidence type="ECO:0000313" key="2">
    <source>
        <dbReference type="EMBL" id="MBA8802911.1"/>
    </source>
</evidence>
<keyword evidence="1" id="KW-0812">Transmembrane</keyword>
<dbReference type="Proteomes" id="UP000580910">
    <property type="component" value="Unassembled WGS sequence"/>
</dbReference>
<organism evidence="2 3">
    <name type="scientific">Nocardioides ginsengisegetis</name>
    <dbReference type="NCBI Taxonomy" id="661491"/>
    <lineage>
        <taxon>Bacteria</taxon>
        <taxon>Bacillati</taxon>
        <taxon>Actinomycetota</taxon>
        <taxon>Actinomycetes</taxon>
        <taxon>Propionibacteriales</taxon>
        <taxon>Nocardioidaceae</taxon>
        <taxon>Nocardioides</taxon>
    </lineage>
</organism>
<protein>
    <submittedName>
        <fullName evidence="2">Uncharacterized protein</fullName>
    </submittedName>
</protein>
<keyword evidence="3" id="KW-1185">Reference proteome</keyword>
<accession>A0A7W3IYB1</accession>
<evidence type="ECO:0000256" key="1">
    <source>
        <dbReference type="SAM" id="Phobius"/>
    </source>
</evidence>
<feature type="transmembrane region" description="Helical" evidence="1">
    <location>
        <begin position="17"/>
        <end position="37"/>
    </location>
</feature>